<dbReference type="SUPFAM" id="SSF52402">
    <property type="entry name" value="Adenine nucleotide alpha hydrolases-like"/>
    <property type="match status" value="1"/>
</dbReference>
<dbReference type="Gene3D" id="3.40.50.620">
    <property type="entry name" value="HUPs"/>
    <property type="match status" value="1"/>
</dbReference>
<evidence type="ECO:0000256" key="2">
    <source>
        <dbReference type="ARBA" id="ARBA00012391"/>
    </source>
</evidence>
<sequence>MTTSVSSPAATPTFIDPASNRHLDWLESEAIHIMREVAAECANPVLLFSGGKDSVVMLRLAEKAFRPGSFPFPLMHIDTGHNFEEVITFRDQRAAELGERLIVRSVEDSIKRGTVRLRNPATDSRNAAQAVTLLEAIEEFKFDACIGGARRDEEKARAKERIFSFRDEFGQWNPKAQRPELWDLYNARVHPGENIRVFPISNWTELDVWQYIEREKLALPSIYFAHQRQVIPRNGLLVPLTDLTPAKEGEQVVTQTVRFRTVGDISCTCPVSSDAATVADIIAETAITQITERGATRMDDQTSEASMEKRKKEGYF</sequence>
<dbReference type="NCBIfam" id="NF003587">
    <property type="entry name" value="PRK05253.1"/>
    <property type="match status" value="1"/>
</dbReference>
<dbReference type="GO" id="GO:0005524">
    <property type="term" value="F:ATP binding"/>
    <property type="evidence" value="ECO:0007669"/>
    <property type="project" value="UniProtKB-KW"/>
</dbReference>
<keyword evidence="4 12" id="KW-0808">Transferase</keyword>
<protein>
    <recommendedName>
        <fullName evidence="3">Sulfate adenylyltransferase subunit 2</fullName>
        <ecNumber evidence="2">2.7.7.4</ecNumber>
    </recommendedName>
    <alternativeName>
        <fullName evidence="8">ATP-sulfurylase small subunit</fullName>
    </alternativeName>
    <alternativeName>
        <fullName evidence="9">Sulfate adenylate transferase</fullName>
    </alternativeName>
</protein>
<dbReference type="PIRSF" id="PIRSF002936">
    <property type="entry name" value="CysDAde_trans"/>
    <property type="match status" value="1"/>
</dbReference>
<evidence type="ECO:0000313" key="12">
    <source>
        <dbReference type="EMBL" id="TDK64465.1"/>
    </source>
</evidence>
<evidence type="ECO:0000256" key="5">
    <source>
        <dbReference type="ARBA" id="ARBA00022695"/>
    </source>
</evidence>
<comment type="similarity">
    <text evidence="1">Belongs to the PAPS reductase family. CysD subfamily.</text>
</comment>
<keyword evidence="6" id="KW-0547">Nucleotide-binding</keyword>
<comment type="caution">
    <text evidence="12">The sequence shown here is derived from an EMBL/GenBank/DDBJ whole genome shotgun (WGS) entry which is preliminary data.</text>
</comment>
<dbReference type="InterPro" id="IPR050128">
    <property type="entry name" value="Sulfate_adenylyltrnsfr_sub2"/>
</dbReference>
<dbReference type="EMBL" id="SMYL01000007">
    <property type="protein sequence ID" value="TDK64465.1"/>
    <property type="molecule type" value="Genomic_DNA"/>
</dbReference>
<dbReference type="Proteomes" id="UP000294829">
    <property type="component" value="Unassembled WGS sequence"/>
</dbReference>
<evidence type="ECO:0000256" key="10">
    <source>
        <dbReference type="SAM" id="MobiDB-lite"/>
    </source>
</evidence>
<keyword evidence="5 12" id="KW-0548">Nucleotidyltransferase</keyword>
<evidence type="ECO:0000256" key="3">
    <source>
        <dbReference type="ARBA" id="ARBA00022004"/>
    </source>
</evidence>
<keyword evidence="13" id="KW-1185">Reference proteome</keyword>
<dbReference type="NCBIfam" id="NF009214">
    <property type="entry name" value="PRK12563.1"/>
    <property type="match status" value="1"/>
</dbReference>
<reference evidence="12 13" key="1">
    <citation type="submission" date="2019-03" db="EMBL/GenBank/DDBJ databases">
        <title>Sapientia aquatica gen. nov., sp. nov., isolated from a crater lake.</title>
        <authorList>
            <person name="Felfoldi T."/>
            <person name="Szabo A."/>
            <person name="Toth E."/>
            <person name="Schumann P."/>
            <person name="Keki Z."/>
            <person name="Marialigeti K."/>
            <person name="Mathe I."/>
        </authorList>
    </citation>
    <scope>NUCLEOTIDE SEQUENCE [LARGE SCALE GENOMIC DNA]</scope>
    <source>
        <strain evidence="12 13">SA-152</strain>
    </source>
</reference>
<dbReference type="GO" id="GO:0004781">
    <property type="term" value="F:sulfate adenylyltransferase (ATP) activity"/>
    <property type="evidence" value="ECO:0007669"/>
    <property type="project" value="UniProtKB-EC"/>
</dbReference>
<dbReference type="PANTHER" id="PTHR43196:SF1">
    <property type="entry name" value="SULFATE ADENYLYLTRANSFERASE SUBUNIT 2"/>
    <property type="match status" value="1"/>
</dbReference>
<dbReference type="GO" id="GO:0000103">
    <property type="term" value="P:sulfate assimilation"/>
    <property type="evidence" value="ECO:0007669"/>
    <property type="project" value="InterPro"/>
</dbReference>
<feature type="compositionally biased region" description="Basic and acidic residues" evidence="10">
    <location>
        <begin position="294"/>
        <end position="316"/>
    </location>
</feature>
<keyword evidence="7" id="KW-0067">ATP-binding</keyword>
<evidence type="ECO:0000256" key="1">
    <source>
        <dbReference type="ARBA" id="ARBA00008885"/>
    </source>
</evidence>
<accession>A0A4R5VY94</accession>
<feature type="region of interest" description="Disordered" evidence="10">
    <location>
        <begin position="293"/>
        <end position="316"/>
    </location>
</feature>
<dbReference type="InterPro" id="IPR002500">
    <property type="entry name" value="PAPS_reduct_dom"/>
</dbReference>
<evidence type="ECO:0000256" key="7">
    <source>
        <dbReference type="ARBA" id="ARBA00022840"/>
    </source>
</evidence>
<evidence type="ECO:0000313" key="13">
    <source>
        <dbReference type="Proteomes" id="UP000294829"/>
    </source>
</evidence>
<organism evidence="12 13">
    <name type="scientific">Sapientia aquatica</name>
    <dbReference type="NCBI Taxonomy" id="1549640"/>
    <lineage>
        <taxon>Bacteria</taxon>
        <taxon>Pseudomonadati</taxon>
        <taxon>Pseudomonadota</taxon>
        <taxon>Betaproteobacteria</taxon>
        <taxon>Burkholderiales</taxon>
        <taxon>Oxalobacteraceae</taxon>
        <taxon>Sapientia</taxon>
    </lineage>
</organism>
<proteinExistence type="inferred from homology"/>
<evidence type="ECO:0000256" key="6">
    <source>
        <dbReference type="ARBA" id="ARBA00022741"/>
    </source>
</evidence>
<dbReference type="RefSeq" id="WP_133329419.1">
    <property type="nucleotide sequence ID" value="NZ_SMYL01000007.1"/>
</dbReference>
<dbReference type="AlphaFoldDB" id="A0A4R5VY94"/>
<dbReference type="PANTHER" id="PTHR43196">
    <property type="entry name" value="SULFATE ADENYLYLTRANSFERASE SUBUNIT 2"/>
    <property type="match status" value="1"/>
</dbReference>
<dbReference type="InterPro" id="IPR014729">
    <property type="entry name" value="Rossmann-like_a/b/a_fold"/>
</dbReference>
<dbReference type="OrthoDB" id="9772604at2"/>
<dbReference type="InterPro" id="IPR011784">
    <property type="entry name" value="SO4_adenylTrfase_ssu"/>
</dbReference>
<name>A0A4R5VY94_9BURK</name>
<evidence type="ECO:0000259" key="11">
    <source>
        <dbReference type="Pfam" id="PF01507"/>
    </source>
</evidence>
<dbReference type="Pfam" id="PF01507">
    <property type="entry name" value="PAPS_reduct"/>
    <property type="match status" value="1"/>
</dbReference>
<dbReference type="NCBIfam" id="TIGR02039">
    <property type="entry name" value="CysD"/>
    <property type="match status" value="1"/>
</dbReference>
<evidence type="ECO:0000256" key="4">
    <source>
        <dbReference type="ARBA" id="ARBA00022679"/>
    </source>
</evidence>
<feature type="domain" description="Phosphoadenosine phosphosulphate reductase" evidence="11">
    <location>
        <begin position="43"/>
        <end position="269"/>
    </location>
</feature>
<evidence type="ECO:0000256" key="9">
    <source>
        <dbReference type="ARBA" id="ARBA00031812"/>
    </source>
</evidence>
<gene>
    <name evidence="12" type="primary">cysD</name>
    <name evidence="12" type="ORF">E2I14_13540</name>
</gene>
<evidence type="ECO:0000256" key="8">
    <source>
        <dbReference type="ARBA" id="ARBA00030256"/>
    </source>
</evidence>
<dbReference type="EC" id="2.7.7.4" evidence="2"/>